<dbReference type="EMBL" id="VFRQ01000005">
    <property type="protein sequence ID" value="TPE43975.1"/>
    <property type="molecule type" value="Genomic_DNA"/>
</dbReference>
<dbReference type="AlphaFoldDB" id="A0A501W5Q7"/>
<name>A0A501W5Q7_9BACT</name>
<organism evidence="2 3">
    <name type="scientific">Pontibacter mangrovi</name>
    <dbReference type="NCBI Taxonomy" id="2589816"/>
    <lineage>
        <taxon>Bacteria</taxon>
        <taxon>Pseudomonadati</taxon>
        <taxon>Bacteroidota</taxon>
        <taxon>Cytophagia</taxon>
        <taxon>Cytophagales</taxon>
        <taxon>Hymenobacteraceae</taxon>
        <taxon>Pontibacter</taxon>
    </lineage>
</organism>
<evidence type="ECO:0000313" key="2">
    <source>
        <dbReference type="EMBL" id="TPE43975.1"/>
    </source>
</evidence>
<dbReference type="Pfam" id="PF20691">
    <property type="entry name" value="TAGT"/>
    <property type="match status" value="1"/>
</dbReference>
<gene>
    <name evidence="2" type="ORF">FJM65_11155</name>
</gene>
<dbReference type="OrthoDB" id="937934at2"/>
<sequence length="245" mass="28087">MELKIIIVSHKRADRVLTTKAVEGCAICIPESQREDYARHNPGVELICHPDSVIGLPAKRQWILDHYPDVFMLDDDIKEMRAVYKRAGEKAKIDSKLAREIIISTAHAARQAGAYLFGFNQSAIPTAYNGLQPISLTGYMIEGWIGILSGSKLFYPRDMRLCGDFWISCLNAYHHRICYKDLRFSFVPVNTFKNQGGQSEFRNIEAEEKAYHFLKDHFGDVVQLKKDTGLAKRKHQWQKTLKLPF</sequence>
<comment type="caution">
    <text evidence="2">The sequence shown here is derived from an EMBL/GenBank/DDBJ whole genome shotgun (WGS) entry which is preliminary data.</text>
</comment>
<reference evidence="2 3" key="1">
    <citation type="submission" date="2019-06" db="EMBL/GenBank/DDBJ databases">
        <title>A novel bacterium of genus Pontibacter, isolated from marine sediment.</title>
        <authorList>
            <person name="Huang H."/>
            <person name="Mo K."/>
            <person name="Hu Y."/>
        </authorList>
    </citation>
    <scope>NUCLEOTIDE SEQUENCE [LARGE SCALE GENOMIC DNA]</scope>
    <source>
        <strain evidence="2 3">HB172049</strain>
    </source>
</reference>
<evidence type="ECO:0000259" key="1">
    <source>
        <dbReference type="Pfam" id="PF20691"/>
    </source>
</evidence>
<proteinExistence type="predicted"/>
<evidence type="ECO:0000313" key="3">
    <source>
        <dbReference type="Proteomes" id="UP000316727"/>
    </source>
</evidence>
<dbReference type="RefSeq" id="WP_140621598.1">
    <property type="nucleotide sequence ID" value="NZ_VFRQ01000005.1"/>
</dbReference>
<dbReference type="InterPro" id="IPR049100">
    <property type="entry name" value="TAGT"/>
</dbReference>
<keyword evidence="3" id="KW-1185">Reference proteome</keyword>
<dbReference type="Proteomes" id="UP000316727">
    <property type="component" value="Unassembled WGS sequence"/>
</dbReference>
<feature type="domain" description="TET-Associated Glycosyltransferase" evidence="1">
    <location>
        <begin position="4"/>
        <end position="197"/>
    </location>
</feature>
<accession>A0A501W5Q7</accession>
<protein>
    <recommendedName>
        <fullName evidence="1">TET-Associated Glycosyltransferase domain-containing protein</fullName>
    </recommendedName>
</protein>